<accession>A0A9X4QQ66</accession>
<protein>
    <submittedName>
        <fullName evidence="1">Uncharacterized protein</fullName>
    </submittedName>
</protein>
<gene>
    <name evidence="1" type="ORF">OMP38_28115</name>
</gene>
<name>A0A9X4QQ66_9BACL</name>
<proteinExistence type="predicted"/>
<dbReference type="AlphaFoldDB" id="A0A9X4QQ66"/>
<reference evidence="1 2" key="1">
    <citation type="submission" date="2022-10" db="EMBL/GenBank/DDBJ databases">
        <title>Comparative genomic analysis of Cohnella hashimotonis sp. nov., isolated from the International Space Station.</title>
        <authorList>
            <person name="Simpson A."/>
            <person name="Venkateswaran K."/>
        </authorList>
    </citation>
    <scope>NUCLEOTIDE SEQUENCE [LARGE SCALE GENOMIC DNA]</scope>
    <source>
        <strain evidence="1 2">DSM 18997</strain>
    </source>
</reference>
<organism evidence="1 2">
    <name type="scientific">Cohnella ginsengisoli</name>
    <dbReference type="NCBI Taxonomy" id="425004"/>
    <lineage>
        <taxon>Bacteria</taxon>
        <taxon>Bacillati</taxon>
        <taxon>Bacillota</taxon>
        <taxon>Bacilli</taxon>
        <taxon>Bacillales</taxon>
        <taxon>Paenibacillaceae</taxon>
        <taxon>Cohnella</taxon>
    </lineage>
</organism>
<dbReference type="EMBL" id="JAPDHZ010000006">
    <property type="protein sequence ID" value="MDG0794272.1"/>
    <property type="molecule type" value="Genomic_DNA"/>
</dbReference>
<dbReference type="RefSeq" id="WP_277568028.1">
    <property type="nucleotide sequence ID" value="NZ_JAPDHZ010000006.1"/>
</dbReference>
<evidence type="ECO:0000313" key="1">
    <source>
        <dbReference type="EMBL" id="MDG0794272.1"/>
    </source>
</evidence>
<keyword evidence="2" id="KW-1185">Reference proteome</keyword>
<dbReference type="NCBIfam" id="NF047593">
    <property type="entry name" value="IS66_ISAeme5_TnpA"/>
    <property type="match status" value="1"/>
</dbReference>
<comment type="caution">
    <text evidence="1">The sequence shown here is derived from an EMBL/GenBank/DDBJ whole genome shotgun (WGS) entry which is preliminary data.</text>
</comment>
<sequence length="109" mass="11908">MARAEIQQKWETRVAAFRASGEKATSWCKANEVDRRQLYIWMKKLSGSSERTVSGGNSIPFLQVAVASEAKARPTPSIRIQLGLATIEVDAGFNAALLRDVVQALEGVC</sequence>
<evidence type="ECO:0000313" key="2">
    <source>
        <dbReference type="Proteomes" id="UP001153387"/>
    </source>
</evidence>
<dbReference type="Proteomes" id="UP001153387">
    <property type="component" value="Unassembled WGS sequence"/>
</dbReference>